<dbReference type="AlphaFoldDB" id="A0A3L7E0C5"/>
<keyword evidence="2" id="KW-1185">Reference proteome</keyword>
<evidence type="ECO:0000313" key="2">
    <source>
        <dbReference type="Proteomes" id="UP000265509"/>
    </source>
</evidence>
<dbReference type="RefSeq" id="WP_117952985.1">
    <property type="nucleotide sequence ID" value="NZ_QRAN01000003.1"/>
</dbReference>
<evidence type="ECO:0000313" key="1">
    <source>
        <dbReference type="EMBL" id="RLQ23218.1"/>
    </source>
</evidence>
<proteinExistence type="predicted"/>
<dbReference type="EMBL" id="QRAN01000003">
    <property type="protein sequence ID" value="RLQ23218.1"/>
    <property type="molecule type" value="Genomic_DNA"/>
</dbReference>
<name>A0A3L7E0C5_9GAMM</name>
<gene>
    <name evidence="1" type="ORF">DWB85_04435</name>
</gene>
<comment type="caution">
    <text evidence="1">The sequence shown here is derived from an EMBL/GenBank/DDBJ whole genome shotgun (WGS) entry which is preliminary data.</text>
</comment>
<protein>
    <submittedName>
        <fullName evidence="1">Uncharacterized protein</fullName>
    </submittedName>
</protein>
<sequence length="183" mass="21449">MKTAAQLFLALTFSLNANLGQTLSYRDPPQFRVIDVVTDNQFIRVDNSRKVIEVRAADTLDLLWDIQLRRFYKWEYEIHLSRDGKYLFYFLPPTTIHDLGSTILEVYSRDGFITEYRVNEVLEELPTAENPCGGCAQHYWRGGYRQIHVYDDFIFVDLVDGQHARFWANEHRVLLGSYESKSS</sequence>
<dbReference type="Proteomes" id="UP000265509">
    <property type="component" value="Unassembled WGS sequence"/>
</dbReference>
<accession>A0A3L7E0C5</accession>
<reference evidence="1 2" key="1">
    <citation type="submission" date="2018-07" db="EMBL/GenBank/DDBJ databases">
        <title>Halioglobus sp. genome submission.</title>
        <authorList>
            <person name="Ye M.-Q."/>
            <person name="Du Z.-J."/>
        </authorList>
    </citation>
    <scope>NUCLEOTIDE SEQUENCE [LARGE SCALE GENOMIC DNA]</scope>
    <source>
        <strain evidence="1 2">U0301</strain>
    </source>
</reference>
<organism evidence="1 2">
    <name type="scientific">Seongchinamella sediminis</name>
    <dbReference type="NCBI Taxonomy" id="2283635"/>
    <lineage>
        <taxon>Bacteria</taxon>
        <taxon>Pseudomonadati</taxon>
        <taxon>Pseudomonadota</taxon>
        <taxon>Gammaproteobacteria</taxon>
        <taxon>Cellvibrionales</taxon>
        <taxon>Halieaceae</taxon>
        <taxon>Seongchinamella</taxon>
    </lineage>
</organism>